<feature type="transmembrane region" description="Helical" evidence="7">
    <location>
        <begin position="378"/>
        <end position="398"/>
    </location>
</feature>
<dbReference type="SUPFAM" id="SSF54928">
    <property type="entry name" value="RNA-binding domain, RBD"/>
    <property type="match status" value="1"/>
</dbReference>
<dbReference type="GO" id="GO:0071011">
    <property type="term" value="C:precatalytic spliceosome"/>
    <property type="evidence" value="ECO:0007669"/>
    <property type="project" value="TreeGrafter"/>
</dbReference>
<comment type="similarity">
    <text evidence="2">Belongs to the SF3B4 family.</text>
</comment>
<sequence>MSRELERNQEATCYVGNLDDRVTDPLLWELMYQAGPLAHIFMPKDRVTQLHQGFAFAEYHTPADAEYATAILNGIKMFGKPIRVNIASGGDTKQQLDIGANLFVGNLDPEVKERTLYDTFSAFGNILGYPKGYGFVSFDAFDVSDAAIEALNNQFLMNRPMTVMYALKQDTKHGERHGLTPTWGLGTSGTGRVWITNEARKRVHDIHESLAETHLRWQAQKSYEKQAEEFGEYCGDAAYMNSDGYELRILAEATIRAALARLSVPERRPVQYYGKWAQIRILGMQEPLSVLFSLMNLGVQVYGARLIVEHVPDTFPIKSLYLLHTYLASTAWVASAIFHTRDAWWTERLDYFCAAAMLLSGLFFSVCRVYFIQPGSDLYRRWMCGCLVAYGLHVFYLMLHKRLDYSYNMVACLAVGVAHNLVWLAAALAPRMVNLVFSQLRGMVGSVHVVHEVKEQRLRLKNLALWNASAIARTPRTFDLVPQQRSRLVSLALLMFVAPALELFDFPPVLRILDAHALWHLSTVPISIVWYQWLVMDARTCVTSYSWSLDAHYDMATDVDELRSSTDAELPSTAYAKAPQLLETAITAASNVQHTSNFLSNSTQHLLRTLTLWGRSVMRILHSMLVAPQ</sequence>
<feature type="transmembrane region" description="Helical" evidence="7">
    <location>
        <begin position="351"/>
        <end position="372"/>
    </location>
</feature>
<dbReference type="EMBL" id="KZ454987">
    <property type="protein sequence ID" value="PKI85572.1"/>
    <property type="molecule type" value="Genomic_DNA"/>
</dbReference>
<dbReference type="GO" id="GO:0006506">
    <property type="term" value="P:GPI anchor biosynthetic process"/>
    <property type="evidence" value="ECO:0007669"/>
    <property type="project" value="InterPro"/>
</dbReference>
<dbReference type="PROSITE" id="PS50102">
    <property type="entry name" value="RRM"/>
    <property type="match status" value="2"/>
</dbReference>
<reference evidence="9 10" key="1">
    <citation type="submission" date="2017-10" db="EMBL/GenBank/DDBJ databases">
        <title>A novel species of cold-tolerant Malassezia isolated from bats.</title>
        <authorList>
            <person name="Lorch J.M."/>
            <person name="Palmer J.M."/>
            <person name="Vanderwolf K.J."/>
            <person name="Schmidt K.Z."/>
            <person name="Verant M.L."/>
            <person name="Weller T.J."/>
            <person name="Blehert D.S."/>
        </authorList>
    </citation>
    <scope>NUCLEOTIDE SEQUENCE [LARGE SCALE GENOMIC DNA]</scope>
    <source>
        <strain evidence="9 10">NWHC:44797-103</strain>
    </source>
</reference>
<evidence type="ECO:0000256" key="6">
    <source>
        <dbReference type="PROSITE-ProRule" id="PRU00176"/>
    </source>
</evidence>
<keyword evidence="3" id="KW-0677">Repeat</keyword>
<evidence type="ECO:0000256" key="1">
    <source>
        <dbReference type="ARBA" id="ARBA00004123"/>
    </source>
</evidence>
<proteinExistence type="inferred from homology"/>
<dbReference type="FunFam" id="3.30.70.330:FF:000505">
    <property type="entry name" value="Splicing factor 3B subunit 4"/>
    <property type="match status" value="1"/>
</dbReference>
<keyword evidence="4 6" id="KW-0694">RNA-binding</keyword>
<dbReference type="GO" id="GO:0005730">
    <property type="term" value="C:nucleolus"/>
    <property type="evidence" value="ECO:0007669"/>
    <property type="project" value="TreeGrafter"/>
</dbReference>
<dbReference type="Pfam" id="PF04080">
    <property type="entry name" value="Per1"/>
    <property type="match status" value="1"/>
</dbReference>
<feature type="domain" description="RRM" evidence="8">
    <location>
        <begin position="100"/>
        <end position="168"/>
    </location>
</feature>
<feature type="transmembrane region" description="Helical" evidence="7">
    <location>
        <begin position="410"/>
        <end position="429"/>
    </location>
</feature>
<dbReference type="OrthoDB" id="10259687at2759"/>
<evidence type="ECO:0000256" key="3">
    <source>
        <dbReference type="ARBA" id="ARBA00022737"/>
    </source>
</evidence>
<dbReference type="AlphaFoldDB" id="A0A2N1JG92"/>
<dbReference type="InterPro" id="IPR000504">
    <property type="entry name" value="RRM_dom"/>
</dbReference>
<organism evidence="9 10">
    <name type="scientific">Malassezia vespertilionis</name>
    <dbReference type="NCBI Taxonomy" id="2020962"/>
    <lineage>
        <taxon>Eukaryota</taxon>
        <taxon>Fungi</taxon>
        <taxon>Dikarya</taxon>
        <taxon>Basidiomycota</taxon>
        <taxon>Ustilaginomycotina</taxon>
        <taxon>Malasseziomycetes</taxon>
        <taxon>Malasseziales</taxon>
        <taxon>Malasseziaceae</taxon>
        <taxon>Malassezia</taxon>
    </lineage>
</organism>
<keyword evidence="7" id="KW-0812">Transmembrane</keyword>
<protein>
    <recommendedName>
        <fullName evidence="8">RRM domain-containing protein</fullName>
    </recommendedName>
</protein>
<dbReference type="GO" id="GO:0048026">
    <property type="term" value="P:positive regulation of mRNA splicing, via spliceosome"/>
    <property type="evidence" value="ECO:0007669"/>
    <property type="project" value="TreeGrafter"/>
</dbReference>
<dbReference type="GO" id="GO:0005686">
    <property type="term" value="C:U2 snRNP"/>
    <property type="evidence" value="ECO:0007669"/>
    <property type="project" value="TreeGrafter"/>
</dbReference>
<evidence type="ECO:0000256" key="7">
    <source>
        <dbReference type="SAM" id="Phobius"/>
    </source>
</evidence>
<evidence type="ECO:0000313" key="9">
    <source>
        <dbReference type="EMBL" id="PKI85572.1"/>
    </source>
</evidence>
<evidence type="ECO:0000313" key="10">
    <source>
        <dbReference type="Proteomes" id="UP000232875"/>
    </source>
</evidence>
<dbReference type="CDD" id="cd12334">
    <property type="entry name" value="RRM1_SF3B4"/>
    <property type="match status" value="1"/>
</dbReference>
<feature type="transmembrane region" description="Helical" evidence="7">
    <location>
        <begin position="320"/>
        <end position="339"/>
    </location>
</feature>
<dbReference type="PANTHER" id="PTHR48030">
    <property type="entry name" value="SPLICING FACTOR 3B SUBUNIT 4"/>
    <property type="match status" value="1"/>
</dbReference>
<dbReference type="SMART" id="SM00360">
    <property type="entry name" value="RRM"/>
    <property type="match status" value="2"/>
</dbReference>
<dbReference type="Pfam" id="PF00076">
    <property type="entry name" value="RRM_1"/>
    <property type="match status" value="2"/>
</dbReference>
<feature type="domain" description="RRM" evidence="8">
    <location>
        <begin position="11"/>
        <end position="89"/>
    </location>
</feature>
<evidence type="ECO:0000256" key="2">
    <source>
        <dbReference type="ARBA" id="ARBA00008363"/>
    </source>
</evidence>
<evidence type="ECO:0000256" key="4">
    <source>
        <dbReference type="ARBA" id="ARBA00022884"/>
    </source>
</evidence>
<dbReference type="GO" id="GO:0003723">
    <property type="term" value="F:RNA binding"/>
    <property type="evidence" value="ECO:0007669"/>
    <property type="project" value="UniProtKB-UniRule"/>
</dbReference>
<dbReference type="STRING" id="2020962.A0A2N1JG92"/>
<dbReference type="InterPro" id="IPR035979">
    <property type="entry name" value="RBD_domain_sf"/>
</dbReference>
<gene>
    <name evidence="9" type="ORF">MVES_000665</name>
</gene>
<dbReference type="InterPro" id="IPR034158">
    <property type="entry name" value="SF3B4_RRM1"/>
</dbReference>
<dbReference type="PANTHER" id="PTHR48030:SF3">
    <property type="entry name" value="SPLICING FACTOR 3B SUBUNIT 4"/>
    <property type="match status" value="1"/>
</dbReference>
<dbReference type="InterPro" id="IPR052084">
    <property type="entry name" value="SF3B4_spliceosome_assoc"/>
</dbReference>
<evidence type="ECO:0000259" key="8">
    <source>
        <dbReference type="PROSITE" id="PS50102"/>
    </source>
</evidence>
<keyword evidence="7" id="KW-1133">Transmembrane helix</keyword>
<keyword evidence="10" id="KW-1185">Reference proteome</keyword>
<keyword evidence="5" id="KW-0539">Nucleus</keyword>
<keyword evidence="7" id="KW-0472">Membrane</keyword>
<dbReference type="InterPro" id="IPR012677">
    <property type="entry name" value="Nucleotide-bd_a/b_plait_sf"/>
</dbReference>
<dbReference type="GO" id="GO:0016020">
    <property type="term" value="C:membrane"/>
    <property type="evidence" value="ECO:0007669"/>
    <property type="project" value="GOC"/>
</dbReference>
<name>A0A2N1JG92_9BASI</name>
<dbReference type="Proteomes" id="UP000232875">
    <property type="component" value="Unassembled WGS sequence"/>
</dbReference>
<comment type="subcellular location">
    <subcellularLocation>
        <location evidence="1">Nucleus</location>
    </subcellularLocation>
</comment>
<evidence type="ECO:0000256" key="5">
    <source>
        <dbReference type="ARBA" id="ARBA00023242"/>
    </source>
</evidence>
<dbReference type="Gene3D" id="3.30.70.330">
    <property type="match status" value="2"/>
</dbReference>
<accession>A0A2N1JG92</accession>
<dbReference type="InterPro" id="IPR007217">
    <property type="entry name" value="Per1-like"/>
</dbReference>